<protein>
    <recommendedName>
        <fullName evidence="2">AAA+ ATPase domain-containing protein</fullName>
    </recommendedName>
</protein>
<evidence type="ECO:0000313" key="3">
    <source>
        <dbReference type="EMBL" id="KAA0147262.1"/>
    </source>
</evidence>
<organism evidence="3 4">
    <name type="scientific">Cafeteria roenbergensis</name>
    <name type="common">Marine flagellate</name>
    <dbReference type="NCBI Taxonomy" id="33653"/>
    <lineage>
        <taxon>Eukaryota</taxon>
        <taxon>Sar</taxon>
        <taxon>Stramenopiles</taxon>
        <taxon>Bigyra</taxon>
        <taxon>Opalozoa</taxon>
        <taxon>Bicosoecida</taxon>
        <taxon>Cafeteriaceae</taxon>
        <taxon>Cafeteria</taxon>
    </lineage>
</organism>
<dbReference type="SMART" id="SM00382">
    <property type="entry name" value="AAA"/>
    <property type="match status" value="1"/>
</dbReference>
<evidence type="ECO:0000313" key="4">
    <source>
        <dbReference type="Proteomes" id="UP000323011"/>
    </source>
</evidence>
<reference evidence="3 4" key="1">
    <citation type="submission" date="2019-07" db="EMBL/GenBank/DDBJ databases">
        <title>Genomes of Cafeteria roenbergensis.</title>
        <authorList>
            <person name="Fischer M.G."/>
            <person name="Hackl T."/>
            <person name="Roman M."/>
        </authorList>
    </citation>
    <scope>NUCLEOTIDE SEQUENCE [LARGE SCALE GENOMIC DNA]</scope>
    <source>
        <strain evidence="3 4">BVI</strain>
    </source>
</reference>
<gene>
    <name evidence="3" type="ORF">FNF29_07523</name>
</gene>
<dbReference type="SUPFAM" id="SSF52540">
    <property type="entry name" value="P-loop containing nucleoside triphosphate hydrolases"/>
    <property type="match status" value="1"/>
</dbReference>
<accession>A0A5A8C2E3</accession>
<dbReference type="Gene3D" id="3.40.50.300">
    <property type="entry name" value="P-loop containing nucleotide triphosphate hydrolases"/>
    <property type="match status" value="1"/>
</dbReference>
<feature type="region of interest" description="Disordered" evidence="1">
    <location>
        <begin position="134"/>
        <end position="159"/>
    </location>
</feature>
<evidence type="ECO:0000259" key="2">
    <source>
        <dbReference type="SMART" id="SM00382"/>
    </source>
</evidence>
<dbReference type="AlphaFoldDB" id="A0A5A8C2E3"/>
<evidence type="ECO:0000256" key="1">
    <source>
        <dbReference type="SAM" id="MobiDB-lite"/>
    </source>
</evidence>
<proteinExistence type="predicted"/>
<keyword evidence="4" id="KW-1185">Reference proteome</keyword>
<name>A0A5A8C2E3_CAFRO</name>
<dbReference type="InterPro" id="IPR003593">
    <property type="entry name" value="AAA+_ATPase"/>
</dbReference>
<comment type="caution">
    <text evidence="3">The sequence shown here is derived from an EMBL/GenBank/DDBJ whole genome shotgun (WGS) entry which is preliminary data.</text>
</comment>
<dbReference type="EMBL" id="VLTN01000070">
    <property type="protein sequence ID" value="KAA0147262.1"/>
    <property type="molecule type" value="Genomic_DNA"/>
</dbReference>
<sequence length="956" mass="104378">MSSELRFSRTPPAQVFTRVELAREALQFFNKLRRAKGLRSTGKTKNFTALLGKLGAASIKLGSGVHIRDVLRRAKVKVIMAGGIDQLAEWHRLGHLRGVADGLAEEVAKRSTIKAAQKHADVLLARAKREAEEQAEKAKREAEEQAEKAKREAEERDRNQSLLSAMNRLVVSVSSQRSRGTRATTFDGMGRAVLRSLQSLSSGDAEAVFLGTDRRRCVAQAVADSVVSLASKRMRGTTTNVNFLTGPKGSGKTTLLWEVAQAATSALPECSPFDVVAVKVDGAALSKDQATFDAIDASEGFSPHLVTCVQFALWQAGILDGTERGRRMETAPRNSHSWNSEFEDLFAEVKAITRREVRVLLIVDEFQEFFRFSNLGPKFRGQLTWLMNSVPAMDTWLTGSPSIARKLLFDPIAMQSDPRIKPYQGLIGDRSVVNVTKIRDVGRLERFTADQAIHFLISCLPDGLHDSKQDDLRMIRRLRERMRKLEGKPSDIVERLRQSTEWRSLAAKLDMIQPVARTLKIHFRGIDVDMGTSLDPFDRMESEEATAFSSVMSSSLAKLIVTGLAVLPDDGSTMHAATAADMSMLPLRGSVSKRDKELQIDSETDLLVDLGIIREEKGQHMLSSKLHRLFALGLLSRPSGLNARQMWAMLDPTGKSGEAMELLAAQGIASTGPASFLHRCTDVHPQLQLKEDATDGTPLLSDWLKGMKELKIVAEPAEPMAATTGGPSVAARSIAVQQLSALDLKRTSTAVARPLHFHKEAPDKFGSDATVVLDVPTGHGTLVRHALRVQVKVGSDKGAVSRMGISEAAKILDRMHQPFRSGGTGSSTQSLLDSPLTRVPGECEAIVVWNCLVTCKHVGNVGELERVLQVQRDASDNMWHPPAESVVLRAAVSAGLAWTEAAAAMASSSLHPFKSDANGVPVYVVPLVADHKVMLELWPKAVRAFAKSVGIPNYAV</sequence>
<dbReference type="InterPro" id="IPR027417">
    <property type="entry name" value="P-loop_NTPase"/>
</dbReference>
<feature type="domain" description="AAA+ ATPase" evidence="2">
    <location>
        <begin position="238"/>
        <end position="486"/>
    </location>
</feature>
<dbReference type="Proteomes" id="UP000323011">
    <property type="component" value="Unassembled WGS sequence"/>
</dbReference>
<dbReference type="CDD" id="cd06503">
    <property type="entry name" value="ATP-synt_Fo_b"/>
    <property type="match status" value="1"/>
</dbReference>